<proteinExistence type="predicted"/>
<evidence type="ECO:0000313" key="3">
    <source>
        <dbReference type="EMBL" id="KAA1113725.1"/>
    </source>
</evidence>
<dbReference type="PANTHER" id="PTHR33604:SF3">
    <property type="entry name" value="OSJNBA0004B13.7 PROTEIN"/>
    <property type="match status" value="1"/>
</dbReference>
<dbReference type="EMBL" id="VDEP01000275">
    <property type="protein sequence ID" value="KAA1113725.1"/>
    <property type="molecule type" value="Genomic_DNA"/>
</dbReference>
<evidence type="ECO:0000313" key="5">
    <source>
        <dbReference type="Proteomes" id="UP000325313"/>
    </source>
</evidence>
<evidence type="ECO:0000313" key="2">
    <source>
        <dbReference type="EMBL" id="KAA1085889.1"/>
    </source>
</evidence>
<sequence length="1125" mass="125925">MFSLGGEGLRSINSTEQREAKDYRAALELHHHQPHLHPHAHLDSCKLTVRTSSPISMCPSSQHHPTSATAEEQQQQYTTRHPPTCSTESISFSNNNPQVRDRSTQINNIQQNNSDQSANRTLADLLEYNNDQWASSPSPNAGSSNNIKLPLSASSFQNSFNHQSLHPERWPKKSRLLHTTRNHPPPPSRHWCLIISLLTPFTCFAILLLIHPSSTIFQSHSHNHTIISSDRLTQPNPLPKHSASQLSLDPLKNLSSTYKTQSRPGDLSLNILLFSVPSLDPARSLDQILSFLDGLPKYSLVIVCSPAQQCPQPGNLSPHALIDSLSAYTPAMTADTILVLDGASLPYNGLDRTWLAAAAQLALSRNRIIAPLGASPTPLPPAMACSSRPGPASVSLPPFLLPTRRWPHSDPAALKHISQPLPLAFFLATTLRWPTLIFPLDNHTPDHYYLSGICHDSIRQLSEIRIASHINPQQEEDDDDDDVNQILRDHLQPSVGILMSESDLDPPAGSSSTDLTDWLALTCQLIERFDAEIYLMSSWDPLEGNSDAEGGEEEEEEEERMRGRMKSCSRADSLIIHLLSHTSASTGLPHPSAHAQVQQLIHTQPSLELLFYRLPHHLPLQLPHRLSKKPDGPHDQPQDPEQSEEFKNSQHGAQLECVLIGLPADHIFAADWILGLELQALKEWHKPKIDISVITNDRSVSLSRLLGSLERAAYYGDTVNLVINMEQTADQSTRKLVEGFEWKHGSKTVRKRIIQGGLLPAVVESWYPSSAHDSYGVLLEDDVEVSGYFYGWLKFALLEYRYSGRPAGAIYGISLYQPQHSELRPEGRRPFHAPALLAGLGIHPSTMPYASQVPCSWGALFFPETWTAFERYLTFRLANQLSGLELHQPVIPSPIRSNRWPKSWKKYLIEWVYLRGLVMLYPNYHHFNHSDHPEQAEWAAEGEGLVPMGLSTNHLEIGTHVHHRQHRAKASHKLQYQQHQRAKLRFTRWEESLGVGWMVRGDDQQQEQQRMIQAELTAAQVKREFAIPLKPLSRSHSLLDGLKSPPGSRLPARLPSLSSLTSFDLWAEPASLDILHHRGFFASLSSGICDPFENLLRAHRAPPSTTVSSSSPPSDRLELLADICR</sequence>
<feature type="region of interest" description="Disordered" evidence="1">
    <location>
        <begin position="623"/>
        <end position="648"/>
    </location>
</feature>
<protein>
    <submittedName>
        <fullName evidence="2">Uncharacterized protein</fullName>
    </submittedName>
</protein>
<dbReference type="PANTHER" id="PTHR33604">
    <property type="entry name" value="OSJNBA0004B13.7 PROTEIN"/>
    <property type="match status" value="1"/>
</dbReference>
<feature type="compositionally biased region" description="Polar residues" evidence="1">
    <location>
        <begin position="84"/>
        <end position="98"/>
    </location>
</feature>
<feature type="compositionally biased region" description="Acidic residues" evidence="1">
    <location>
        <begin position="549"/>
        <end position="558"/>
    </location>
</feature>
<feature type="compositionally biased region" description="Basic and acidic residues" evidence="1">
    <location>
        <begin position="628"/>
        <end position="637"/>
    </location>
</feature>
<reference evidence="4 5" key="1">
    <citation type="submission" date="2019-05" db="EMBL/GenBank/DDBJ databases">
        <title>Emergence of the Ug99 lineage of the wheat stem rust pathogen through somatic hybridization.</title>
        <authorList>
            <person name="Li F."/>
            <person name="Upadhyaya N.M."/>
            <person name="Sperschneider J."/>
            <person name="Matny O."/>
            <person name="Nguyen-Phuc H."/>
            <person name="Mago R."/>
            <person name="Raley C."/>
            <person name="Miller M.E."/>
            <person name="Silverstein K.A.T."/>
            <person name="Henningsen E."/>
            <person name="Hirsch C.D."/>
            <person name="Visser B."/>
            <person name="Pretorius Z.A."/>
            <person name="Steffenson B.J."/>
            <person name="Schwessinger B."/>
            <person name="Dodds P.N."/>
            <person name="Figueroa M."/>
        </authorList>
    </citation>
    <scope>NUCLEOTIDE SEQUENCE [LARGE SCALE GENOMIC DNA]</scope>
    <source>
        <strain evidence="2">21-0</strain>
        <strain evidence="3 5">Ug99</strain>
    </source>
</reference>
<dbReference type="OrthoDB" id="2020070at2759"/>
<keyword evidence="4" id="KW-1185">Reference proteome</keyword>
<accession>A0A5B0NDQ6</accession>
<evidence type="ECO:0000256" key="1">
    <source>
        <dbReference type="SAM" id="MobiDB-lite"/>
    </source>
</evidence>
<dbReference type="Gene3D" id="3.90.550.10">
    <property type="entry name" value="Spore Coat Polysaccharide Biosynthesis Protein SpsA, Chain A"/>
    <property type="match status" value="1"/>
</dbReference>
<dbReference type="AlphaFoldDB" id="A0A5B0NDQ6"/>
<dbReference type="Proteomes" id="UP000325313">
    <property type="component" value="Unassembled WGS sequence"/>
</dbReference>
<feature type="compositionally biased region" description="Low complexity" evidence="1">
    <location>
        <begin position="66"/>
        <end position="79"/>
    </location>
</feature>
<feature type="region of interest" description="Disordered" evidence="1">
    <location>
        <begin position="56"/>
        <end position="100"/>
    </location>
</feature>
<gene>
    <name evidence="2" type="ORF">PGT21_022598</name>
    <name evidence="3" type="ORF">PGTUg99_003514</name>
</gene>
<dbReference type="EMBL" id="VSWC01000106">
    <property type="protein sequence ID" value="KAA1085889.1"/>
    <property type="molecule type" value="Genomic_DNA"/>
</dbReference>
<organism evidence="2 4">
    <name type="scientific">Puccinia graminis f. sp. tritici</name>
    <dbReference type="NCBI Taxonomy" id="56615"/>
    <lineage>
        <taxon>Eukaryota</taxon>
        <taxon>Fungi</taxon>
        <taxon>Dikarya</taxon>
        <taxon>Basidiomycota</taxon>
        <taxon>Pucciniomycotina</taxon>
        <taxon>Pucciniomycetes</taxon>
        <taxon>Pucciniales</taxon>
        <taxon>Pucciniaceae</taxon>
        <taxon>Puccinia</taxon>
    </lineage>
</organism>
<comment type="caution">
    <text evidence="2">The sequence shown here is derived from an EMBL/GenBank/DDBJ whole genome shotgun (WGS) entry which is preliminary data.</text>
</comment>
<dbReference type="InterPro" id="IPR029044">
    <property type="entry name" value="Nucleotide-diphossugar_trans"/>
</dbReference>
<dbReference type="Proteomes" id="UP000324748">
    <property type="component" value="Unassembled WGS sequence"/>
</dbReference>
<name>A0A5B0NDQ6_PUCGR</name>
<evidence type="ECO:0000313" key="4">
    <source>
        <dbReference type="Proteomes" id="UP000324748"/>
    </source>
</evidence>
<feature type="compositionally biased region" description="Polar residues" evidence="1">
    <location>
        <begin position="56"/>
        <end position="65"/>
    </location>
</feature>
<feature type="region of interest" description="Disordered" evidence="1">
    <location>
        <begin position="540"/>
        <end position="564"/>
    </location>
</feature>